<dbReference type="OrthoDB" id="894377at2"/>
<accession>A0A1W1VFQ6</accession>
<evidence type="ECO:0000313" key="2">
    <source>
        <dbReference type="Proteomes" id="UP000192266"/>
    </source>
</evidence>
<proteinExistence type="predicted"/>
<dbReference type="SUPFAM" id="SSF143100">
    <property type="entry name" value="TTHA1013/TTHA0281-like"/>
    <property type="match status" value="1"/>
</dbReference>
<evidence type="ECO:0000313" key="1">
    <source>
        <dbReference type="EMBL" id="SMB92165.1"/>
    </source>
</evidence>
<sequence length="87" mass="9701">MESDVLKLTGIIEPGDLPNTYMGRIKEIIGIVSQGKTSQEAYVNLVATTASMLEYKRDQALALLEKQNNKHVTMEPNAKVKFYLETA</sequence>
<organism evidence="1 2">
    <name type="scientific">Hymenobacter roseosalivarius DSM 11622</name>
    <dbReference type="NCBI Taxonomy" id="645990"/>
    <lineage>
        <taxon>Bacteria</taxon>
        <taxon>Pseudomonadati</taxon>
        <taxon>Bacteroidota</taxon>
        <taxon>Cytophagia</taxon>
        <taxon>Cytophagales</taxon>
        <taxon>Hymenobacteraceae</taxon>
        <taxon>Hymenobacter</taxon>
    </lineage>
</organism>
<dbReference type="AlphaFoldDB" id="A0A1W1VFQ6"/>
<dbReference type="EMBL" id="FWWW01000058">
    <property type="protein sequence ID" value="SMB92165.1"/>
    <property type="molecule type" value="Genomic_DNA"/>
</dbReference>
<name>A0A1W1VFQ6_9BACT</name>
<dbReference type="InterPro" id="IPR035069">
    <property type="entry name" value="TTHA1013/TTHA0281-like"/>
</dbReference>
<reference evidence="1 2" key="1">
    <citation type="submission" date="2017-04" db="EMBL/GenBank/DDBJ databases">
        <authorList>
            <person name="Afonso C.L."/>
            <person name="Miller P.J."/>
            <person name="Scott M.A."/>
            <person name="Spackman E."/>
            <person name="Goraichik I."/>
            <person name="Dimitrov K.M."/>
            <person name="Suarez D.L."/>
            <person name="Swayne D.E."/>
        </authorList>
    </citation>
    <scope>NUCLEOTIDE SEQUENCE [LARGE SCALE GENOMIC DNA]</scope>
    <source>
        <strain evidence="1 2">DSM 11622</strain>
    </source>
</reference>
<dbReference type="RefSeq" id="WP_084444720.1">
    <property type="nucleotide sequence ID" value="NZ_FWWW01000058.1"/>
</dbReference>
<protein>
    <submittedName>
        <fullName evidence="1">Uncharacterized protein</fullName>
    </submittedName>
</protein>
<dbReference type="Proteomes" id="UP000192266">
    <property type="component" value="Unassembled WGS sequence"/>
</dbReference>
<gene>
    <name evidence="1" type="ORF">SAMN00120144_2107</name>
</gene>
<keyword evidence="2" id="KW-1185">Reference proteome</keyword>